<dbReference type="AlphaFoldDB" id="A0A4U3MBL6"/>
<proteinExistence type="inferred from homology"/>
<keyword evidence="5" id="KW-0443">Lipid metabolism</keyword>
<dbReference type="GO" id="GO:0032259">
    <property type="term" value="P:methylation"/>
    <property type="evidence" value="ECO:0007669"/>
    <property type="project" value="UniProtKB-KW"/>
</dbReference>
<evidence type="ECO:0000256" key="5">
    <source>
        <dbReference type="ARBA" id="ARBA00023098"/>
    </source>
</evidence>
<dbReference type="PIRSF" id="PIRSF003085">
    <property type="entry name" value="CMAS"/>
    <property type="match status" value="1"/>
</dbReference>
<dbReference type="InterPro" id="IPR029063">
    <property type="entry name" value="SAM-dependent_MTases_sf"/>
</dbReference>
<dbReference type="InterPro" id="IPR050723">
    <property type="entry name" value="CFA/CMAS"/>
</dbReference>
<dbReference type="GO" id="GO:0008168">
    <property type="term" value="F:methyltransferase activity"/>
    <property type="evidence" value="ECO:0007669"/>
    <property type="project" value="UniProtKB-KW"/>
</dbReference>
<reference evidence="6 7" key="1">
    <citation type="submission" date="2019-04" db="EMBL/GenBank/DDBJ databases">
        <title>Herbidospora sp. NEAU-GS14.nov., a novel actinomycete isolated from soil.</title>
        <authorList>
            <person name="Han L."/>
        </authorList>
    </citation>
    <scope>NUCLEOTIDE SEQUENCE [LARGE SCALE GENOMIC DNA]</scope>
    <source>
        <strain evidence="6 7">NEAU-GS14</strain>
    </source>
</reference>
<dbReference type="PANTHER" id="PTHR43667:SF2">
    <property type="entry name" value="FATTY ACID C-METHYL TRANSFERASE"/>
    <property type="match status" value="1"/>
</dbReference>
<comment type="similarity">
    <text evidence="1">Belongs to the CFA/CMAS family.</text>
</comment>
<evidence type="ECO:0000256" key="4">
    <source>
        <dbReference type="ARBA" id="ARBA00022691"/>
    </source>
</evidence>
<evidence type="ECO:0000256" key="3">
    <source>
        <dbReference type="ARBA" id="ARBA00022679"/>
    </source>
</evidence>
<dbReference type="GO" id="GO:0008610">
    <property type="term" value="P:lipid biosynthetic process"/>
    <property type="evidence" value="ECO:0007669"/>
    <property type="project" value="InterPro"/>
</dbReference>
<evidence type="ECO:0000313" key="7">
    <source>
        <dbReference type="Proteomes" id="UP000308705"/>
    </source>
</evidence>
<evidence type="ECO:0000313" key="6">
    <source>
        <dbReference type="EMBL" id="TKK86050.1"/>
    </source>
</evidence>
<sequence length="398" mass="44659">MTHAIALTPPRSPLRVRAVRQLFRNAVTRLPLRVRMPDGEMLGDPSGPLMRVVRAEDFFSRVGADGLIGFGEAYMAGDWEADDLAGVLTVMATQLASLVPAPLQRLRGVWARRHPRSEEGTVENARRNVQRHYDLSNDLFAEFLDPSMTYSSALFHGEATWENLEEAQRAKIDRLLDETRVGPGSTVMEIGTGWGALAIRAAMRGATVRTITVSAEQRAFALERVAAAGLSDRVAVELCDYREAAGSYDAVVSVEMIEAVGERYWPVFFATLDRLLAPGGRVGLQAITMPHDRMVASRHTYTWIQKYIFPGGLLPSVTAIEQNLGPLRIAGRHEMGGDYAETLRLWRERYCSRRAEISRLGFDEFFHRMWIFYLAYSEAGFRSGYLNVRQFVLERGRS</sequence>
<accession>A0A4U3MBL6</accession>
<dbReference type="EMBL" id="SZQA01000023">
    <property type="protein sequence ID" value="TKK86050.1"/>
    <property type="molecule type" value="Genomic_DNA"/>
</dbReference>
<protein>
    <submittedName>
        <fullName evidence="6">Class I SAM-dependent methyltransferase</fullName>
    </submittedName>
</protein>
<comment type="caution">
    <text evidence="6">The sequence shown here is derived from an EMBL/GenBank/DDBJ whole genome shotgun (WGS) entry which is preliminary data.</text>
</comment>
<dbReference type="Gene3D" id="3.40.50.150">
    <property type="entry name" value="Vaccinia Virus protein VP39"/>
    <property type="match status" value="1"/>
</dbReference>
<dbReference type="SUPFAM" id="SSF53335">
    <property type="entry name" value="S-adenosyl-L-methionine-dependent methyltransferases"/>
    <property type="match status" value="1"/>
</dbReference>
<gene>
    <name evidence="6" type="ORF">FDA94_22780</name>
</gene>
<dbReference type="InterPro" id="IPR003333">
    <property type="entry name" value="CMAS"/>
</dbReference>
<dbReference type="PANTHER" id="PTHR43667">
    <property type="entry name" value="CYCLOPROPANE-FATTY-ACYL-PHOSPHOLIPID SYNTHASE"/>
    <property type="match status" value="1"/>
</dbReference>
<organism evidence="6 7">
    <name type="scientific">Herbidospora galbida</name>
    <dbReference type="NCBI Taxonomy" id="2575442"/>
    <lineage>
        <taxon>Bacteria</taxon>
        <taxon>Bacillati</taxon>
        <taxon>Actinomycetota</taxon>
        <taxon>Actinomycetes</taxon>
        <taxon>Streptosporangiales</taxon>
        <taxon>Streptosporangiaceae</taxon>
        <taxon>Herbidospora</taxon>
    </lineage>
</organism>
<keyword evidence="7" id="KW-1185">Reference proteome</keyword>
<dbReference type="Pfam" id="PF02353">
    <property type="entry name" value="CMAS"/>
    <property type="match status" value="1"/>
</dbReference>
<keyword evidence="2 6" id="KW-0489">Methyltransferase</keyword>
<dbReference type="RefSeq" id="WP_137249116.1">
    <property type="nucleotide sequence ID" value="NZ_SZQA01000023.1"/>
</dbReference>
<keyword evidence="3 6" id="KW-0808">Transferase</keyword>
<dbReference type="Proteomes" id="UP000308705">
    <property type="component" value="Unassembled WGS sequence"/>
</dbReference>
<dbReference type="OrthoDB" id="9782855at2"/>
<evidence type="ECO:0000256" key="1">
    <source>
        <dbReference type="ARBA" id="ARBA00010815"/>
    </source>
</evidence>
<dbReference type="CDD" id="cd02440">
    <property type="entry name" value="AdoMet_MTases"/>
    <property type="match status" value="1"/>
</dbReference>
<name>A0A4U3MBL6_9ACTN</name>
<evidence type="ECO:0000256" key="2">
    <source>
        <dbReference type="ARBA" id="ARBA00022603"/>
    </source>
</evidence>
<keyword evidence="4" id="KW-0949">S-adenosyl-L-methionine</keyword>